<dbReference type="OrthoDB" id="8962696at2759"/>
<dbReference type="GeneID" id="117546176"/>
<dbReference type="AlphaFoldDB" id="A0A6P8UJU9"/>
<name>A0A6P8UJU9_GYMAC</name>
<accession>A0A6P8UJU9</accession>
<feature type="region of interest" description="Disordered" evidence="1">
    <location>
        <begin position="290"/>
        <end position="354"/>
    </location>
</feature>
<evidence type="ECO:0000313" key="2">
    <source>
        <dbReference type="Proteomes" id="UP000515161"/>
    </source>
</evidence>
<evidence type="ECO:0000313" key="3">
    <source>
        <dbReference type="RefSeq" id="XP_034072210.1"/>
    </source>
</evidence>
<dbReference type="KEGG" id="gacu:117546176"/>
<sequence>IHCYRDVKSIPWNITKSVSRAGFSNLPLTCSVSVNKERKDHFSPKMAQRTFPESGQDGRSVLGMLSVQVERDPKTGATVIRSVAPLSSPSGATTTVFDDGRKSIHAVGGSGNQPSSEELGQILSIVDGVGMRVLLDEVTVTPEEVKMKTEDANKAPKGKLLSVFSRQNEEETPQDTSRSYEFDLKTQECSGNKEVDRSNTFDLKTQECSGNKDVDRSNTFDLKTQECSGNKEVDRSNMAVRDIPGEVDNVEDLNLEEGPVTLVFMGYSDQSQEEDEGPITVERVMINEEGEETVLGPQTPRKESKEFQDIPLDGNGAKVQGEEADEGLHNSSSPNVAEGGGTPKRKSCQCCSVM</sequence>
<keyword evidence="2" id="KW-1185">Reference proteome</keyword>
<organism evidence="2 3">
    <name type="scientific">Gymnodraco acuticeps</name>
    <name type="common">Antarctic dragonfish</name>
    <dbReference type="NCBI Taxonomy" id="8218"/>
    <lineage>
        <taxon>Eukaryota</taxon>
        <taxon>Metazoa</taxon>
        <taxon>Chordata</taxon>
        <taxon>Craniata</taxon>
        <taxon>Vertebrata</taxon>
        <taxon>Euteleostomi</taxon>
        <taxon>Actinopterygii</taxon>
        <taxon>Neopterygii</taxon>
        <taxon>Teleostei</taxon>
        <taxon>Neoteleostei</taxon>
        <taxon>Acanthomorphata</taxon>
        <taxon>Eupercaria</taxon>
        <taxon>Perciformes</taxon>
        <taxon>Notothenioidei</taxon>
        <taxon>Bathydraconidae</taxon>
        <taxon>Gymnodraco</taxon>
    </lineage>
</organism>
<reference evidence="3" key="1">
    <citation type="submission" date="2025-08" db="UniProtKB">
        <authorList>
            <consortium name="RefSeq"/>
        </authorList>
    </citation>
    <scope>IDENTIFICATION</scope>
</reference>
<dbReference type="InParanoid" id="A0A6P8UJU9"/>
<evidence type="ECO:0000256" key="1">
    <source>
        <dbReference type="SAM" id="MobiDB-lite"/>
    </source>
</evidence>
<protein>
    <submittedName>
        <fullName evidence="3">LOW QUALITY PROTEIN: uncharacterized protein LOC117546176</fullName>
    </submittedName>
</protein>
<gene>
    <name evidence="3" type="primary">LOC117546176</name>
</gene>
<proteinExistence type="predicted"/>
<dbReference type="RefSeq" id="XP_034072210.1">
    <property type="nucleotide sequence ID" value="XM_034216319.1"/>
</dbReference>
<dbReference type="Proteomes" id="UP000515161">
    <property type="component" value="Unplaced"/>
</dbReference>
<feature type="non-terminal residue" evidence="3">
    <location>
        <position position="1"/>
    </location>
</feature>